<reference evidence="3" key="1">
    <citation type="journal article" date="2019" name="Int. J. Syst. Evol. Microbiol.">
        <title>The Global Catalogue of Microorganisms (GCM) 10K type strain sequencing project: providing services to taxonomists for standard genome sequencing and annotation.</title>
        <authorList>
            <consortium name="The Broad Institute Genomics Platform"/>
            <consortium name="The Broad Institute Genome Sequencing Center for Infectious Disease"/>
            <person name="Wu L."/>
            <person name="Ma J."/>
        </authorList>
    </citation>
    <scope>NUCLEOTIDE SEQUENCE [LARGE SCALE GENOMIC DNA]</scope>
    <source>
        <strain evidence="3">CCUG 49018</strain>
    </source>
</reference>
<protein>
    <submittedName>
        <fullName evidence="2">DUF4440 domain-containing protein</fullName>
    </submittedName>
</protein>
<accession>A0ABW3VMY6</accession>
<evidence type="ECO:0000313" key="3">
    <source>
        <dbReference type="Proteomes" id="UP001597182"/>
    </source>
</evidence>
<organism evidence="2 3">
    <name type="scientific">Pseudonocardia benzenivorans</name>
    <dbReference type="NCBI Taxonomy" id="228005"/>
    <lineage>
        <taxon>Bacteria</taxon>
        <taxon>Bacillati</taxon>
        <taxon>Actinomycetota</taxon>
        <taxon>Actinomycetes</taxon>
        <taxon>Pseudonocardiales</taxon>
        <taxon>Pseudonocardiaceae</taxon>
        <taxon>Pseudonocardia</taxon>
    </lineage>
</organism>
<dbReference type="Pfam" id="PF14534">
    <property type="entry name" value="DUF4440"/>
    <property type="match status" value="1"/>
</dbReference>
<comment type="caution">
    <text evidence="2">The sequence shown here is derived from an EMBL/GenBank/DDBJ whole genome shotgun (WGS) entry which is preliminary data.</text>
</comment>
<evidence type="ECO:0000313" key="2">
    <source>
        <dbReference type="EMBL" id="MFD1236462.1"/>
    </source>
</evidence>
<name>A0ABW3VMY6_9PSEU</name>
<gene>
    <name evidence="2" type="ORF">ACFQ34_24515</name>
</gene>
<dbReference type="RefSeq" id="WP_013674089.1">
    <property type="nucleotide sequence ID" value="NZ_BAABKS010000033.1"/>
</dbReference>
<dbReference type="InterPro" id="IPR032710">
    <property type="entry name" value="NTF2-like_dom_sf"/>
</dbReference>
<dbReference type="Proteomes" id="UP001597182">
    <property type="component" value="Unassembled WGS sequence"/>
</dbReference>
<dbReference type="EMBL" id="JBHTMB010000224">
    <property type="protein sequence ID" value="MFD1236462.1"/>
    <property type="molecule type" value="Genomic_DNA"/>
</dbReference>
<dbReference type="SUPFAM" id="SSF54427">
    <property type="entry name" value="NTF2-like"/>
    <property type="match status" value="1"/>
</dbReference>
<feature type="domain" description="DUF4440" evidence="1">
    <location>
        <begin position="11"/>
        <end position="108"/>
    </location>
</feature>
<proteinExistence type="predicted"/>
<dbReference type="Gene3D" id="3.10.450.50">
    <property type="match status" value="1"/>
</dbReference>
<dbReference type="InterPro" id="IPR027843">
    <property type="entry name" value="DUF4440"/>
</dbReference>
<keyword evidence="3" id="KW-1185">Reference proteome</keyword>
<sequence length="118" mass="13216">MAEDTDLRDVIECELRLLDPAVRTDPRRAAELLDPQFHEFGASGRVWDRAAALQVMAGGGGRRPLTDTMVATRLAADVVLLTYRTRRPGRTALRSSLWRRRDGGPWRVYFHQGTVAVG</sequence>
<evidence type="ECO:0000259" key="1">
    <source>
        <dbReference type="Pfam" id="PF14534"/>
    </source>
</evidence>